<dbReference type="InterPro" id="IPR036217">
    <property type="entry name" value="MethylDNA_cys_MeTrfase_DNAb"/>
</dbReference>
<dbReference type="Proteomes" id="UP000254253">
    <property type="component" value="Unassembled WGS sequence"/>
</dbReference>
<evidence type="ECO:0000313" key="12">
    <source>
        <dbReference type="EMBL" id="SUT90714.1"/>
    </source>
</evidence>
<dbReference type="InterPro" id="IPR001497">
    <property type="entry name" value="MethylDNA_cys_MeTrfase_AS"/>
</dbReference>
<comment type="catalytic activity">
    <reaction evidence="1 9">
        <text>a 4-O-methyl-thymidine in DNA + L-cysteinyl-[protein] = a thymidine in DNA + S-methyl-L-cysteinyl-[protein]</text>
        <dbReference type="Rhea" id="RHEA:53428"/>
        <dbReference type="Rhea" id="RHEA-COMP:10131"/>
        <dbReference type="Rhea" id="RHEA-COMP:10132"/>
        <dbReference type="Rhea" id="RHEA-COMP:13555"/>
        <dbReference type="Rhea" id="RHEA-COMP:13556"/>
        <dbReference type="ChEBI" id="CHEBI:29950"/>
        <dbReference type="ChEBI" id="CHEBI:82612"/>
        <dbReference type="ChEBI" id="CHEBI:137386"/>
        <dbReference type="ChEBI" id="CHEBI:137387"/>
        <dbReference type="EC" id="2.1.1.63"/>
    </reaction>
</comment>
<evidence type="ECO:0000259" key="11">
    <source>
        <dbReference type="Pfam" id="PF02870"/>
    </source>
</evidence>
<evidence type="ECO:0000259" key="10">
    <source>
        <dbReference type="Pfam" id="PF01035"/>
    </source>
</evidence>
<dbReference type="GO" id="GO:0003908">
    <property type="term" value="F:methylated-DNA-[protein]-cysteine S-methyltransferase activity"/>
    <property type="evidence" value="ECO:0007669"/>
    <property type="project" value="UniProtKB-UniRule"/>
</dbReference>
<evidence type="ECO:0000256" key="7">
    <source>
        <dbReference type="ARBA" id="ARBA00023204"/>
    </source>
</evidence>
<dbReference type="Pfam" id="PF02870">
    <property type="entry name" value="Methyltransf_1N"/>
    <property type="match status" value="1"/>
</dbReference>
<evidence type="ECO:0000256" key="5">
    <source>
        <dbReference type="ARBA" id="ARBA00022679"/>
    </source>
</evidence>
<dbReference type="EC" id="2.1.1.63" evidence="9"/>
<keyword evidence="13" id="KW-1185">Reference proteome</keyword>
<name>A0A380TSE2_ACTLI</name>
<dbReference type="PANTHER" id="PTHR10815">
    <property type="entry name" value="METHYLATED-DNA--PROTEIN-CYSTEINE METHYLTRANSFERASE"/>
    <property type="match status" value="1"/>
</dbReference>
<dbReference type="Gene3D" id="1.10.10.10">
    <property type="entry name" value="Winged helix-like DNA-binding domain superfamily/Winged helix DNA-binding domain"/>
    <property type="match status" value="1"/>
</dbReference>
<proteinExistence type="inferred from homology"/>
<gene>
    <name evidence="12" type="primary">ogt</name>
    <name evidence="12" type="ORF">NCTC4191_00359</name>
</gene>
<dbReference type="PROSITE" id="PS00374">
    <property type="entry name" value="MGMT"/>
    <property type="match status" value="1"/>
</dbReference>
<dbReference type="CDD" id="cd06445">
    <property type="entry name" value="ATase"/>
    <property type="match status" value="1"/>
</dbReference>
<evidence type="ECO:0000256" key="1">
    <source>
        <dbReference type="ARBA" id="ARBA00001286"/>
    </source>
</evidence>
<keyword evidence="3 9" id="KW-0963">Cytoplasm</keyword>
<dbReference type="EMBL" id="UFRN01000002">
    <property type="protein sequence ID" value="SUT90714.1"/>
    <property type="molecule type" value="Genomic_DNA"/>
</dbReference>
<protein>
    <recommendedName>
        <fullName evidence="9">Methylated-DNA--protein-cysteine methyltransferase</fullName>
        <ecNumber evidence="9">2.1.1.63</ecNumber>
    </recommendedName>
    <alternativeName>
        <fullName evidence="9">6-O-methylguanine-DNA methyltransferase</fullName>
        <shortName evidence="9">MGMT</shortName>
    </alternativeName>
    <alternativeName>
        <fullName evidence="9">O-6-methylguanine-DNA-alkyltransferase</fullName>
    </alternativeName>
</protein>
<dbReference type="GO" id="GO:0005737">
    <property type="term" value="C:cytoplasm"/>
    <property type="evidence" value="ECO:0007669"/>
    <property type="project" value="UniProtKB-SubCell"/>
</dbReference>
<dbReference type="InterPro" id="IPR023546">
    <property type="entry name" value="MGMT"/>
</dbReference>
<comment type="catalytic activity">
    <reaction evidence="8 9">
        <text>a 6-O-methyl-2'-deoxyguanosine in DNA + L-cysteinyl-[protein] = S-methyl-L-cysteinyl-[protein] + a 2'-deoxyguanosine in DNA</text>
        <dbReference type="Rhea" id="RHEA:24000"/>
        <dbReference type="Rhea" id="RHEA-COMP:10131"/>
        <dbReference type="Rhea" id="RHEA-COMP:10132"/>
        <dbReference type="Rhea" id="RHEA-COMP:11367"/>
        <dbReference type="Rhea" id="RHEA-COMP:11368"/>
        <dbReference type="ChEBI" id="CHEBI:29950"/>
        <dbReference type="ChEBI" id="CHEBI:82612"/>
        <dbReference type="ChEBI" id="CHEBI:85445"/>
        <dbReference type="ChEBI" id="CHEBI:85448"/>
        <dbReference type="EC" id="2.1.1.63"/>
    </reaction>
</comment>
<evidence type="ECO:0000256" key="9">
    <source>
        <dbReference type="HAMAP-Rule" id="MF_00772"/>
    </source>
</evidence>
<dbReference type="InterPro" id="IPR036388">
    <property type="entry name" value="WH-like_DNA-bd_sf"/>
</dbReference>
<dbReference type="SUPFAM" id="SSF53155">
    <property type="entry name" value="Methylated DNA-protein cysteine methyltransferase domain"/>
    <property type="match status" value="1"/>
</dbReference>
<keyword evidence="7 9" id="KW-0234">DNA repair</keyword>
<feature type="domain" description="Methylated-DNA-[protein]-cysteine S-methyltransferase DNA binding" evidence="10">
    <location>
        <begin position="87"/>
        <end position="167"/>
    </location>
</feature>
<keyword evidence="6 9" id="KW-0227">DNA damage</keyword>
<dbReference type="InterPro" id="IPR036631">
    <property type="entry name" value="MGMT_N_sf"/>
</dbReference>
<dbReference type="RefSeq" id="WP_005604606.1">
    <property type="nucleotide sequence ID" value="NZ_UFRN01000002.1"/>
</dbReference>
<dbReference type="SUPFAM" id="SSF46767">
    <property type="entry name" value="Methylated DNA-protein cysteine methyltransferase, C-terminal domain"/>
    <property type="match status" value="1"/>
</dbReference>
<dbReference type="GeneID" id="34291755"/>
<dbReference type="Gene3D" id="3.30.160.70">
    <property type="entry name" value="Methylated DNA-protein cysteine methyltransferase domain"/>
    <property type="match status" value="1"/>
</dbReference>
<feature type="active site" description="Nucleophile; methyl group acceptor" evidence="9">
    <location>
        <position position="138"/>
    </location>
</feature>
<dbReference type="NCBIfam" id="TIGR00589">
    <property type="entry name" value="ogt"/>
    <property type="match status" value="1"/>
</dbReference>
<dbReference type="InterPro" id="IPR008332">
    <property type="entry name" value="MethylG_MeTrfase_N"/>
</dbReference>
<dbReference type="GO" id="GO:0006307">
    <property type="term" value="P:DNA alkylation repair"/>
    <property type="evidence" value="ECO:0007669"/>
    <property type="project" value="UniProtKB-UniRule"/>
</dbReference>
<keyword evidence="5 9" id="KW-0808">Transferase</keyword>
<organism evidence="12 13">
    <name type="scientific">Actinobacillus lignieresii</name>
    <dbReference type="NCBI Taxonomy" id="720"/>
    <lineage>
        <taxon>Bacteria</taxon>
        <taxon>Pseudomonadati</taxon>
        <taxon>Pseudomonadota</taxon>
        <taxon>Gammaproteobacteria</taxon>
        <taxon>Pasteurellales</taxon>
        <taxon>Pasteurellaceae</taxon>
        <taxon>Actinobacillus</taxon>
    </lineage>
</organism>
<comment type="function">
    <text evidence="9">Involved in the cellular defense against the biological effects of O6-methylguanine (O6-MeG) and O4-methylthymine (O4-MeT) in DNA. Repairs the methylated nucleobase in DNA by stoichiometrically transferring the methyl group to a cysteine residue in the enzyme. This is a suicide reaction: the enzyme is irreversibly inactivated.</text>
</comment>
<evidence type="ECO:0000256" key="6">
    <source>
        <dbReference type="ARBA" id="ARBA00022763"/>
    </source>
</evidence>
<reference evidence="12 13" key="1">
    <citation type="submission" date="2018-06" db="EMBL/GenBank/DDBJ databases">
        <authorList>
            <consortium name="Pathogen Informatics"/>
            <person name="Doyle S."/>
        </authorList>
    </citation>
    <scope>NUCLEOTIDE SEQUENCE [LARGE SCALE GENOMIC DNA]</scope>
    <source>
        <strain evidence="12 13">NCTC4191</strain>
    </source>
</reference>
<comment type="similarity">
    <text evidence="2 9">Belongs to the MGMT family.</text>
</comment>
<dbReference type="HAMAP" id="MF_00772">
    <property type="entry name" value="OGT"/>
    <property type="match status" value="1"/>
</dbReference>
<evidence type="ECO:0000256" key="8">
    <source>
        <dbReference type="ARBA" id="ARBA00049348"/>
    </source>
</evidence>
<evidence type="ECO:0000256" key="2">
    <source>
        <dbReference type="ARBA" id="ARBA00008711"/>
    </source>
</evidence>
<evidence type="ECO:0000256" key="4">
    <source>
        <dbReference type="ARBA" id="ARBA00022603"/>
    </source>
</evidence>
<evidence type="ECO:0000313" key="13">
    <source>
        <dbReference type="Proteomes" id="UP000254253"/>
    </source>
</evidence>
<dbReference type="GO" id="GO:0032259">
    <property type="term" value="P:methylation"/>
    <property type="evidence" value="ECO:0007669"/>
    <property type="project" value="UniProtKB-KW"/>
</dbReference>
<comment type="subcellular location">
    <subcellularLocation>
        <location evidence="9">Cytoplasm</location>
    </subcellularLocation>
</comment>
<feature type="domain" description="Methylguanine DNA methyltransferase ribonuclease-like" evidence="11">
    <location>
        <begin position="5"/>
        <end position="78"/>
    </location>
</feature>
<dbReference type="AlphaFoldDB" id="A0A380TSE2"/>
<comment type="miscellaneous">
    <text evidence="9">This enzyme catalyzes only one turnover and therefore is not strictly catalytic. According to one definition, an enzyme is a biocatalyst that acts repeatedly and over many reaction cycles.</text>
</comment>
<evidence type="ECO:0000256" key="3">
    <source>
        <dbReference type="ARBA" id="ARBA00022490"/>
    </source>
</evidence>
<keyword evidence="4 9" id="KW-0489">Methyltransferase</keyword>
<sequence length="187" mass="21099">MKSTIYYQYYDSPVGKLLLIANDKGLIGIEFEQEQLTSDAQKWQEANETSGQIFEIFCKTRDILDRYFAGEKLEFRHLDFLAPQGTEFQKSVWQILLTIPYGKTTSYGEIARQLGKPNAMRAVGGAVGRNPISIIVPCHRVLGKSQTLTGFGGGLPAKRYLLALEGIHFKDKGIEFVNPKHKKWDKA</sequence>
<dbReference type="PANTHER" id="PTHR10815:SF5">
    <property type="entry name" value="METHYLATED-DNA--PROTEIN-CYSTEINE METHYLTRANSFERASE"/>
    <property type="match status" value="1"/>
</dbReference>
<dbReference type="Pfam" id="PF01035">
    <property type="entry name" value="DNA_binding_1"/>
    <property type="match status" value="1"/>
</dbReference>
<dbReference type="InterPro" id="IPR014048">
    <property type="entry name" value="MethylDNA_cys_MeTrfase_DNA-bd"/>
</dbReference>
<accession>A0A380TSE2</accession>
<dbReference type="FunFam" id="1.10.10.10:FF:000214">
    <property type="entry name" value="Methylated-DNA--protein-cysteine methyltransferase"/>
    <property type="match status" value="1"/>
</dbReference>